<dbReference type="Proteomes" id="UP000265719">
    <property type="component" value="Chromosome"/>
</dbReference>
<sequence>MGLILRHFRPADAPAVLDLSRHVTPRLVDTAVAFRERVARLSSGGQARFVVAELDGAVVGHAAAEPDRETPLPGQGVVNVVVAPHHRRRGVGSALLRTAEKHVVDSGGVVLRTVVQDTPESVRFAEQRGYARRSSTRFQELDLAALPPVPPPPEGARLCSYRDFRSDPRSLHAVEEVAARDEPFDIPYGSPSYPEWLAAIWRNPLLDLDLSTAVVVDDRPVCVVTLLAEGPAVYSVMTGTSPGHRGRGLARYAKSAALHRARERGFRVALTGNAEENAPMLAVNEWLGYRTHAREFLYTKSVRPPGSRRWSGIRALRVLPAARGR</sequence>
<dbReference type="RefSeq" id="WP_170163039.1">
    <property type="nucleotide sequence ID" value="NZ_CP063196.1"/>
</dbReference>
<dbReference type="Pfam" id="PF00583">
    <property type="entry name" value="Acetyltransf_1"/>
    <property type="match status" value="2"/>
</dbReference>
<evidence type="ECO:0000313" key="4">
    <source>
        <dbReference type="EMBL" id="UOE17737.1"/>
    </source>
</evidence>
<accession>A0AA97LTG7</accession>
<keyword evidence="5" id="KW-1185">Reference proteome</keyword>
<gene>
    <name evidence="4" type="ORF">NI17_012545</name>
</gene>
<dbReference type="KEGG" id="thao:NI17_012545"/>
<protein>
    <submittedName>
        <fullName evidence="4">GNAT family N-acetyltransferase</fullName>
    </submittedName>
</protein>
<evidence type="ECO:0000256" key="1">
    <source>
        <dbReference type="ARBA" id="ARBA00022679"/>
    </source>
</evidence>
<feature type="domain" description="N-acetyltransferase" evidence="3">
    <location>
        <begin position="162"/>
        <end position="320"/>
    </location>
</feature>
<organism evidence="4 5">
    <name type="scientific">Thermobifida halotolerans</name>
    <dbReference type="NCBI Taxonomy" id="483545"/>
    <lineage>
        <taxon>Bacteria</taxon>
        <taxon>Bacillati</taxon>
        <taxon>Actinomycetota</taxon>
        <taxon>Actinomycetes</taxon>
        <taxon>Streptosporangiales</taxon>
        <taxon>Nocardiopsidaceae</taxon>
        <taxon>Thermobifida</taxon>
    </lineage>
</organism>
<dbReference type="PANTHER" id="PTHR43877">
    <property type="entry name" value="AMINOALKYLPHOSPHONATE N-ACETYLTRANSFERASE-RELATED-RELATED"/>
    <property type="match status" value="1"/>
</dbReference>
<keyword evidence="1" id="KW-0808">Transferase</keyword>
<keyword evidence="2" id="KW-0012">Acyltransferase</keyword>
<feature type="domain" description="N-acetyltransferase" evidence="3">
    <location>
        <begin position="3"/>
        <end position="153"/>
    </location>
</feature>
<dbReference type="PANTHER" id="PTHR43877:SF1">
    <property type="entry name" value="ACETYLTRANSFERASE"/>
    <property type="match status" value="1"/>
</dbReference>
<dbReference type="EMBL" id="CP063196">
    <property type="protein sequence ID" value="UOE17737.1"/>
    <property type="molecule type" value="Genomic_DNA"/>
</dbReference>
<dbReference type="Gene3D" id="3.40.630.30">
    <property type="match status" value="1"/>
</dbReference>
<evidence type="ECO:0000259" key="3">
    <source>
        <dbReference type="PROSITE" id="PS51186"/>
    </source>
</evidence>
<dbReference type="GO" id="GO:0016747">
    <property type="term" value="F:acyltransferase activity, transferring groups other than amino-acyl groups"/>
    <property type="evidence" value="ECO:0007669"/>
    <property type="project" value="InterPro"/>
</dbReference>
<dbReference type="InterPro" id="IPR050832">
    <property type="entry name" value="Bact_Acetyltransf"/>
</dbReference>
<dbReference type="CDD" id="cd04301">
    <property type="entry name" value="NAT_SF"/>
    <property type="match status" value="1"/>
</dbReference>
<dbReference type="InterPro" id="IPR016181">
    <property type="entry name" value="Acyl_CoA_acyltransferase"/>
</dbReference>
<dbReference type="AlphaFoldDB" id="A0AA97LTG7"/>
<dbReference type="SUPFAM" id="SSF55729">
    <property type="entry name" value="Acyl-CoA N-acyltransferases (Nat)"/>
    <property type="match status" value="2"/>
</dbReference>
<dbReference type="InterPro" id="IPR000182">
    <property type="entry name" value="GNAT_dom"/>
</dbReference>
<evidence type="ECO:0000256" key="2">
    <source>
        <dbReference type="ARBA" id="ARBA00023315"/>
    </source>
</evidence>
<name>A0AA97LTG7_9ACTN</name>
<proteinExistence type="predicted"/>
<reference evidence="4" key="1">
    <citation type="submission" date="2020-10" db="EMBL/GenBank/DDBJ databases">
        <title>De novo genome project of the cellulose decomposer Thermobifida halotolerans type strain.</title>
        <authorList>
            <person name="Nagy I."/>
            <person name="Horvath B."/>
            <person name="Kukolya J."/>
            <person name="Nagy I."/>
            <person name="Orsini M."/>
        </authorList>
    </citation>
    <scope>NUCLEOTIDE SEQUENCE</scope>
    <source>
        <strain evidence="4">DSM 44931</strain>
    </source>
</reference>
<dbReference type="PROSITE" id="PS51186">
    <property type="entry name" value="GNAT"/>
    <property type="match status" value="2"/>
</dbReference>
<evidence type="ECO:0000313" key="5">
    <source>
        <dbReference type="Proteomes" id="UP000265719"/>
    </source>
</evidence>